<organism evidence="1 2">
    <name type="scientific">Paludisphaera mucosa</name>
    <dbReference type="NCBI Taxonomy" id="3030827"/>
    <lineage>
        <taxon>Bacteria</taxon>
        <taxon>Pseudomonadati</taxon>
        <taxon>Planctomycetota</taxon>
        <taxon>Planctomycetia</taxon>
        <taxon>Isosphaerales</taxon>
        <taxon>Isosphaeraceae</taxon>
        <taxon>Paludisphaera</taxon>
    </lineage>
</organism>
<gene>
    <name evidence="1" type="ORF">PZE19_03670</name>
</gene>
<dbReference type="Proteomes" id="UP001216907">
    <property type="component" value="Unassembled WGS sequence"/>
</dbReference>
<proteinExistence type="predicted"/>
<evidence type="ECO:0000313" key="1">
    <source>
        <dbReference type="EMBL" id="MDG3002856.1"/>
    </source>
</evidence>
<accession>A0ABT6F5K3</accession>
<keyword evidence="2" id="KW-1185">Reference proteome</keyword>
<evidence type="ECO:0000313" key="2">
    <source>
        <dbReference type="Proteomes" id="UP001216907"/>
    </source>
</evidence>
<name>A0ABT6F5K3_9BACT</name>
<sequence length="83" mass="9629">MRNRDVKLLAERIGREANAMARGQVIRNRFRLAVREACEGMTTAERLLVADEETRYHECNATTFETWRCVDGALYLSPLWGRL</sequence>
<comment type="caution">
    <text evidence="1">The sequence shown here is derived from an EMBL/GenBank/DDBJ whole genome shotgun (WGS) entry which is preliminary data.</text>
</comment>
<dbReference type="EMBL" id="JARRAG010000001">
    <property type="protein sequence ID" value="MDG3002856.1"/>
    <property type="molecule type" value="Genomic_DNA"/>
</dbReference>
<reference evidence="1 2" key="1">
    <citation type="submission" date="2023-03" db="EMBL/GenBank/DDBJ databases">
        <title>Paludisphaera mucosa sp. nov. a novel planctomycete from northern fen.</title>
        <authorList>
            <person name="Ivanova A."/>
        </authorList>
    </citation>
    <scope>NUCLEOTIDE SEQUENCE [LARGE SCALE GENOMIC DNA]</scope>
    <source>
        <strain evidence="1 2">Pla2</strain>
    </source>
</reference>
<protein>
    <submittedName>
        <fullName evidence="1">Uncharacterized protein</fullName>
    </submittedName>
</protein>
<dbReference type="RefSeq" id="WP_277859218.1">
    <property type="nucleotide sequence ID" value="NZ_JARRAG010000001.1"/>
</dbReference>